<dbReference type="Gene3D" id="3.40.50.300">
    <property type="entry name" value="P-loop containing nucleotide triphosphate hydrolases"/>
    <property type="match status" value="1"/>
</dbReference>
<evidence type="ECO:0000256" key="1">
    <source>
        <dbReference type="ARBA" id="ARBA00022448"/>
    </source>
</evidence>
<dbReference type="GO" id="GO:0005524">
    <property type="term" value="F:ATP binding"/>
    <property type="evidence" value="ECO:0007669"/>
    <property type="project" value="UniProtKB-KW"/>
</dbReference>
<keyword evidence="1" id="KW-0813">Transport</keyword>
<dbReference type="GO" id="GO:0016887">
    <property type="term" value="F:ATP hydrolysis activity"/>
    <property type="evidence" value="ECO:0007669"/>
    <property type="project" value="InterPro"/>
</dbReference>
<evidence type="ECO:0000313" key="5">
    <source>
        <dbReference type="EMBL" id="HJC06293.1"/>
    </source>
</evidence>
<dbReference type="FunFam" id="3.40.50.300:FF:000134">
    <property type="entry name" value="Iron-enterobactin ABC transporter ATP-binding protein"/>
    <property type="match status" value="1"/>
</dbReference>
<evidence type="ECO:0000256" key="2">
    <source>
        <dbReference type="ARBA" id="ARBA00022741"/>
    </source>
</evidence>
<organism evidence="5 6">
    <name type="scientific">Candidatus Enterocloster excrementipullorum</name>
    <dbReference type="NCBI Taxonomy" id="2838559"/>
    <lineage>
        <taxon>Bacteria</taxon>
        <taxon>Bacillati</taxon>
        <taxon>Bacillota</taxon>
        <taxon>Clostridia</taxon>
        <taxon>Lachnospirales</taxon>
        <taxon>Lachnospiraceae</taxon>
        <taxon>Enterocloster</taxon>
    </lineage>
</organism>
<name>A0A9D2SIH3_9FIRM</name>
<accession>A0A9D2SIH3</accession>
<dbReference type="InterPro" id="IPR027417">
    <property type="entry name" value="P-loop_NTPase"/>
</dbReference>
<dbReference type="Proteomes" id="UP000823910">
    <property type="component" value="Unassembled WGS sequence"/>
</dbReference>
<dbReference type="PANTHER" id="PTHR42794">
    <property type="entry name" value="HEMIN IMPORT ATP-BINDING PROTEIN HMUV"/>
    <property type="match status" value="1"/>
</dbReference>
<dbReference type="SUPFAM" id="SSF52540">
    <property type="entry name" value="P-loop containing nucleoside triphosphate hydrolases"/>
    <property type="match status" value="1"/>
</dbReference>
<dbReference type="PANTHER" id="PTHR42794:SF2">
    <property type="entry name" value="ABC TRANSPORTER ATP-BINDING PROTEIN"/>
    <property type="match status" value="1"/>
</dbReference>
<keyword evidence="2" id="KW-0547">Nucleotide-binding</keyword>
<dbReference type="Pfam" id="PF00005">
    <property type="entry name" value="ABC_tran"/>
    <property type="match status" value="1"/>
</dbReference>
<dbReference type="PROSITE" id="PS00211">
    <property type="entry name" value="ABC_TRANSPORTER_1"/>
    <property type="match status" value="1"/>
</dbReference>
<protein>
    <submittedName>
        <fullName evidence="5">ABC transporter ATP-binding protein</fullName>
    </submittedName>
</protein>
<dbReference type="SMART" id="SM00382">
    <property type="entry name" value="AAA"/>
    <property type="match status" value="1"/>
</dbReference>
<evidence type="ECO:0000313" key="6">
    <source>
        <dbReference type="Proteomes" id="UP000823910"/>
    </source>
</evidence>
<reference evidence="5" key="1">
    <citation type="journal article" date="2021" name="PeerJ">
        <title>Extensive microbial diversity within the chicken gut microbiome revealed by metagenomics and culture.</title>
        <authorList>
            <person name="Gilroy R."/>
            <person name="Ravi A."/>
            <person name="Getino M."/>
            <person name="Pursley I."/>
            <person name="Horton D.L."/>
            <person name="Alikhan N.F."/>
            <person name="Baker D."/>
            <person name="Gharbi K."/>
            <person name="Hall N."/>
            <person name="Watson M."/>
            <person name="Adriaenssens E.M."/>
            <person name="Foster-Nyarko E."/>
            <person name="Jarju S."/>
            <person name="Secka A."/>
            <person name="Antonio M."/>
            <person name="Oren A."/>
            <person name="Chaudhuri R.R."/>
            <person name="La Ragione R."/>
            <person name="Hildebrand F."/>
            <person name="Pallen M.J."/>
        </authorList>
    </citation>
    <scope>NUCLEOTIDE SEQUENCE</scope>
    <source>
        <strain evidence="5">CHK180-15479</strain>
    </source>
</reference>
<proteinExistence type="predicted"/>
<evidence type="ECO:0000256" key="3">
    <source>
        <dbReference type="ARBA" id="ARBA00022840"/>
    </source>
</evidence>
<reference evidence="5" key="2">
    <citation type="submission" date="2021-04" db="EMBL/GenBank/DDBJ databases">
        <authorList>
            <person name="Gilroy R."/>
        </authorList>
    </citation>
    <scope>NUCLEOTIDE SEQUENCE</scope>
    <source>
        <strain evidence="5">CHK180-15479</strain>
    </source>
</reference>
<dbReference type="InterPro" id="IPR017871">
    <property type="entry name" value="ABC_transporter-like_CS"/>
</dbReference>
<dbReference type="InterPro" id="IPR003439">
    <property type="entry name" value="ABC_transporter-like_ATP-bd"/>
</dbReference>
<dbReference type="AlphaFoldDB" id="A0A9D2SIH3"/>
<dbReference type="PROSITE" id="PS50893">
    <property type="entry name" value="ABC_TRANSPORTER_2"/>
    <property type="match status" value="1"/>
</dbReference>
<dbReference type="CDD" id="cd03214">
    <property type="entry name" value="ABC_Iron-Siderophores_B12_Hemin"/>
    <property type="match status" value="1"/>
</dbReference>
<comment type="caution">
    <text evidence="5">The sequence shown here is derived from an EMBL/GenBank/DDBJ whole genome shotgun (WGS) entry which is preliminary data.</text>
</comment>
<dbReference type="InterPro" id="IPR003593">
    <property type="entry name" value="AAA+_ATPase"/>
</dbReference>
<dbReference type="EMBL" id="DWWT01000042">
    <property type="protein sequence ID" value="HJC06293.1"/>
    <property type="molecule type" value="Genomic_DNA"/>
</dbReference>
<gene>
    <name evidence="5" type="ORF">H9704_09090</name>
</gene>
<evidence type="ECO:0000259" key="4">
    <source>
        <dbReference type="PROSITE" id="PS50893"/>
    </source>
</evidence>
<feature type="domain" description="ABC transporter" evidence="4">
    <location>
        <begin position="1"/>
        <end position="235"/>
    </location>
</feature>
<keyword evidence="3 5" id="KW-0067">ATP-binding</keyword>
<sequence length="259" mass="28415">MEAEDISFSYGKRRILEHVSFRCLPGEVCVLLGANGAGKSTLLKCVNGLLSPAGGRVRWRGRETSRLSMKQRAKIYGYVPQETGRRSELGVMETVLSGRLPYMGIKASAEDLEKTEAILAGLGLKPLAFSRLEDLSGGERQRVLIGRALAQEPEVLLLDEPTSSLDLRYQYEVMELLRKLAREKCLAVVTVLHDLNLALEFADRAVLLSGGRILAQGAPADVLTPERIEAAYGIGAEIGRFGERRVVLPKVGKITGWRL</sequence>